<dbReference type="PANTHER" id="PTHR21058:SF0">
    <property type="entry name" value="6,7-DIMETHYL-8-RIBITYLLUMAZINE SYNTHASE"/>
    <property type="match status" value="1"/>
</dbReference>
<gene>
    <name evidence="7" type="primary">ribH</name>
    <name evidence="8" type="ORF">CGC53_08090</name>
</gene>
<evidence type="ECO:0000256" key="6">
    <source>
        <dbReference type="ARBA" id="ARBA00048785"/>
    </source>
</evidence>
<feature type="binding site" evidence="7">
    <location>
        <begin position="89"/>
        <end position="91"/>
    </location>
    <ligand>
        <name>5-amino-6-(D-ribitylamino)uracil</name>
        <dbReference type="ChEBI" id="CHEBI:15934"/>
    </ligand>
</feature>
<feature type="active site" description="Proton donor" evidence="7">
    <location>
        <position position="97"/>
    </location>
</feature>
<dbReference type="UniPathway" id="UPA00275">
    <property type="reaction ID" value="UER00404"/>
</dbReference>
<dbReference type="EMBL" id="CP022384">
    <property type="protein sequence ID" value="ATA82306.1"/>
    <property type="molecule type" value="Genomic_DNA"/>
</dbReference>
<dbReference type="HAMAP" id="MF_00178">
    <property type="entry name" value="Lumazine_synth"/>
    <property type="match status" value="1"/>
</dbReference>
<evidence type="ECO:0000313" key="9">
    <source>
        <dbReference type="Proteomes" id="UP000217276"/>
    </source>
</evidence>
<keyword evidence="9" id="KW-1185">Reference proteome</keyword>
<dbReference type="RefSeq" id="WP_095914334.1">
    <property type="nucleotide sequence ID" value="NZ_CAJPPO010000012.1"/>
</dbReference>
<dbReference type="Pfam" id="PF00885">
    <property type="entry name" value="DMRL_synthase"/>
    <property type="match status" value="1"/>
</dbReference>
<dbReference type="SUPFAM" id="SSF52121">
    <property type="entry name" value="Lumazine synthase"/>
    <property type="match status" value="1"/>
</dbReference>
<comment type="similarity">
    <text evidence="2 7">Belongs to the DMRL synthase family.</text>
</comment>
<evidence type="ECO:0000256" key="1">
    <source>
        <dbReference type="ARBA" id="ARBA00004917"/>
    </source>
</evidence>
<feature type="binding site" evidence="7">
    <location>
        <begin position="65"/>
        <end position="67"/>
    </location>
    <ligand>
        <name>5-amino-6-(D-ribitylamino)uracil</name>
        <dbReference type="ChEBI" id="CHEBI:15934"/>
    </ligand>
</feature>
<evidence type="ECO:0000313" key="8">
    <source>
        <dbReference type="EMBL" id="ATA82306.1"/>
    </source>
</evidence>
<evidence type="ECO:0000256" key="7">
    <source>
        <dbReference type="HAMAP-Rule" id="MF_00178"/>
    </source>
</evidence>
<dbReference type="InterPro" id="IPR034964">
    <property type="entry name" value="LS"/>
</dbReference>
<reference evidence="9" key="1">
    <citation type="submission" date="2017-06" db="EMBL/GenBank/DDBJ databases">
        <title>Capnocytophaga spp. assemblies.</title>
        <authorList>
            <person name="Gulvik C.A."/>
        </authorList>
    </citation>
    <scope>NUCLEOTIDE SEQUENCE [LARGE SCALE GENOMIC DNA]</scope>
    <source>
        <strain evidence="9">H6253</strain>
    </source>
</reference>
<dbReference type="NCBIfam" id="TIGR00114">
    <property type="entry name" value="lumazine-synth"/>
    <property type="match status" value="1"/>
</dbReference>
<dbReference type="GO" id="GO:0005829">
    <property type="term" value="C:cytosol"/>
    <property type="evidence" value="ECO:0007669"/>
    <property type="project" value="TreeGrafter"/>
</dbReference>
<evidence type="ECO:0000256" key="3">
    <source>
        <dbReference type="ARBA" id="ARBA00012664"/>
    </source>
</evidence>
<comment type="catalytic activity">
    <reaction evidence="6 7">
        <text>(2S)-2-hydroxy-3-oxobutyl phosphate + 5-amino-6-(D-ribitylamino)uracil = 6,7-dimethyl-8-(1-D-ribityl)lumazine + phosphate + 2 H2O + H(+)</text>
        <dbReference type="Rhea" id="RHEA:26152"/>
        <dbReference type="ChEBI" id="CHEBI:15377"/>
        <dbReference type="ChEBI" id="CHEBI:15378"/>
        <dbReference type="ChEBI" id="CHEBI:15934"/>
        <dbReference type="ChEBI" id="CHEBI:43474"/>
        <dbReference type="ChEBI" id="CHEBI:58201"/>
        <dbReference type="ChEBI" id="CHEBI:58830"/>
        <dbReference type="EC" id="2.5.1.78"/>
    </reaction>
</comment>
<keyword evidence="5 7" id="KW-0808">Transferase</keyword>
<dbReference type="AlphaFoldDB" id="A0A250FE70"/>
<dbReference type="CDD" id="cd09209">
    <property type="entry name" value="Lumazine_synthase-I"/>
    <property type="match status" value="1"/>
</dbReference>
<feature type="binding site" evidence="7">
    <location>
        <begin position="94"/>
        <end position="95"/>
    </location>
    <ligand>
        <name>(2S)-2-hydroxy-3-oxobutyl phosphate</name>
        <dbReference type="ChEBI" id="CHEBI:58830"/>
    </ligand>
</feature>
<evidence type="ECO:0000256" key="4">
    <source>
        <dbReference type="ARBA" id="ARBA00022619"/>
    </source>
</evidence>
<keyword evidence="4 7" id="KW-0686">Riboflavin biosynthesis</keyword>
<dbReference type="GO" id="GO:0000906">
    <property type="term" value="F:6,7-dimethyl-8-ribityllumazine synthase activity"/>
    <property type="evidence" value="ECO:0007669"/>
    <property type="project" value="UniProtKB-UniRule"/>
</dbReference>
<evidence type="ECO:0000256" key="2">
    <source>
        <dbReference type="ARBA" id="ARBA00007424"/>
    </source>
</evidence>
<comment type="function">
    <text evidence="7">Catalyzes the formation of 6,7-dimethyl-8-ribityllumazine by condensation of 5-amino-6-(D-ribitylamino)uracil with 3,4-dihydroxy-2-butanone 4-phosphate. This is the penultimate step in the biosynthesis of riboflavin.</text>
</comment>
<dbReference type="GO" id="GO:0009231">
    <property type="term" value="P:riboflavin biosynthetic process"/>
    <property type="evidence" value="ECO:0007669"/>
    <property type="project" value="UniProtKB-UniRule"/>
</dbReference>
<dbReference type="GO" id="GO:0009349">
    <property type="term" value="C:riboflavin synthase complex"/>
    <property type="evidence" value="ECO:0007669"/>
    <property type="project" value="UniProtKB-UniRule"/>
</dbReference>
<dbReference type="PANTHER" id="PTHR21058">
    <property type="entry name" value="6,7-DIMETHYL-8-RIBITYLLUMAZINE SYNTHASE DMRL SYNTHASE LUMAZINE SYNTHASE"/>
    <property type="match status" value="1"/>
</dbReference>
<feature type="binding site" evidence="7">
    <location>
        <position position="137"/>
    </location>
    <ligand>
        <name>(2S)-2-hydroxy-3-oxobutyl phosphate</name>
        <dbReference type="ChEBI" id="CHEBI:58830"/>
    </ligand>
</feature>
<dbReference type="EC" id="2.5.1.78" evidence="3 7"/>
<dbReference type="InterPro" id="IPR036467">
    <property type="entry name" value="LS/RS_sf"/>
</dbReference>
<feature type="binding site" evidence="7">
    <location>
        <position position="123"/>
    </location>
    <ligand>
        <name>5-amino-6-(D-ribitylamino)uracil</name>
        <dbReference type="ChEBI" id="CHEBI:15934"/>
    </ligand>
</feature>
<evidence type="ECO:0000256" key="5">
    <source>
        <dbReference type="ARBA" id="ARBA00022679"/>
    </source>
</evidence>
<name>A0A250FE70_9FLAO</name>
<dbReference type="KEGG" id="clk:CGC53_08090"/>
<dbReference type="InterPro" id="IPR002180">
    <property type="entry name" value="LS/RS"/>
</dbReference>
<dbReference type="Gene3D" id="3.40.50.960">
    <property type="entry name" value="Lumazine/riboflavin synthase"/>
    <property type="match status" value="1"/>
</dbReference>
<dbReference type="Proteomes" id="UP000217276">
    <property type="component" value="Chromosome"/>
</dbReference>
<proteinExistence type="inferred from homology"/>
<comment type="pathway">
    <text evidence="1 7">Cofactor biosynthesis; riboflavin biosynthesis; riboflavin from 2-hydroxy-3-oxobutyl phosphate and 5-amino-6-(D-ribitylamino)uracil: step 1/2.</text>
</comment>
<feature type="binding site" evidence="7">
    <location>
        <position position="31"/>
    </location>
    <ligand>
        <name>5-amino-6-(D-ribitylamino)uracil</name>
        <dbReference type="ChEBI" id="CHEBI:15934"/>
    </ligand>
</feature>
<accession>A0A250FE70</accession>
<sequence>MATENKNLSQYDKSTLPNAKDFKIGIITSEWNEQVTHGMREGAINTLKDCGVEPENIINWSVPGSFELVHAAKRMLDTTTADAIIVIGCVIQGETKHFDFVCQGVTQGISHLNAVQSDVPVIFCVLTDNTLQQSLDRSGGKLGNKGVEAAVTALKMVAVGRE</sequence>
<organism evidence="8 9">
    <name type="scientific">Capnocytophaga leadbetteri</name>
    <dbReference type="NCBI Taxonomy" id="327575"/>
    <lineage>
        <taxon>Bacteria</taxon>
        <taxon>Pseudomonadati</taxon>
        <taxon>Bacteroidota</taxon>
        <taxon>Flavobacteriia</taxon>
        <taxon>Flavobacteriales</taxon>
        <taxon>Flavobacteriaceae</taxon>
        <taxon>Capnocytophaga</taxon>
    </lineage>
</organism>
<protein>
    <recommendedName>
        <fullName evidence="3 7">6,7-dimethyl-8-ribityllumazine synthase</fullName>
        <shortName evidence="7">DMRL synthase</shortName>
        <shortName evidence="7">LS</shortName>
        <shortName evidence="7">Lumazine synthase</shortName>
        <ecNumber evidence="3 7">2.5.1.78</ecNumber>
    </recommendedName>
</protein>